<dbReference type="OrthoDB" id="9104658at2"/>
<dbReference type="Proteomes" id="UP000078572">
    <property type="component" value="Chromosome 1"/>
</dbReference>
<organism evidence="1 2">
    <name type="scientific">Ralstonia insidiosa</name>
    <dbReference type="NCBI Taxonomy" id="190721"/>
    <lineage>
        <taxon>Bacteria</taxon>
        <taxon>Pseudomonadati</taxon>
        <taxon>Pseudomonadota</taxon>
        <taxon>Betaproteobacteria</taxon>
        <taxon>Burkholderiales</taxon>
        <taxon>Burkholderiaceae</taxon>
        <taxon>Ralstonia</taxon>
    </lineage>
</organism>
<dbReference type="RefSeq" id="WP_064802397.1">
    <property type="nucleotide sequence ID" value="NZ_CP016022.1"/>
</dbReference>
<evidence type="ECO:0000313" key="2">
    <source>
        <dbReference type="Proteomes" id="UP000078572"/>
    </source>
</evidence>
<reference evidence="2" key="1">
    <citation type="submission" date="2016-06" db="EMBL/GenBank/DDBJ databases">
        <authorList>
            <person name="Xu Y."/>
            <person name="Nagy A."/>
            <person name="Yan X."/>
            <person name="Kim S.W."/>
            <person name="Haley B."/>
            <person name="Liu N.T."/>
            <person name="Nou X."/>
        </authorList>
    </citation>
    <scope>NUCLEOTIDE SEQUENCE [LARGE SCALE GENOMIC DNA]</scope>
    <source>
        <strain evidence="2">ATCC 49129</strain>
    </source>
</reference>
<gene>
    <name evidence="1" type="ORF">A9Y76_04760</name>
</gene>
<name>A0A191ZUQ9_9RALS</name>
<sequence length="180" mass="20005">MPADKLGRYITSDLFFKRANEAIAKAARGLEARGIQPCYLDRKTGLIVGRDRTYRIQLRDPAVQAVVLELFADGKHGELMDRLVAFAATDLGAHQVNYATRAVTGLLLLAKTAMPREAAHFFQTVREQMAGARPYPELVELAELLIEANARSDDVPRDPTIIDDALFSQRIEAITQALRQ</sequence>
<dbReference type="AlphaFoldDB" id="A0A191ZUQ9"/>
<protein>
    <submittedName>
        <fullName evidence="1">Uncharacterized protein</fullName>
    </submittedName>
</protein>
<proteinExistence type="predicted"/>
<keyword evidence="2" id="KW-1185">Reference proteome</keyword>
<dbReference type="EMBL" id="CP016022">
    <property type="protein sequence ID" value="ANJ71822.1"/>
    <property type="molecule type" value="Genomic_DNA"/>
</dbReference>
<accession>A0A191ZUQ9</accession>
<dbReference type="GeneID" id="61525323"/>
<evidence type="ECO:0000313" key="1">
    <source>
        <dbReference type="EMBL" id="ANJ71822.1"/>
    </source>
</evidence>